<dbReference type="Gene3D" id="3.90.1750.20">
    <property type="entry name" value="Putative Large Serine Recombinase, Chain B, Domain 2"/>
    <property type="match status" value="1"/>
</dbReference>
<accession>A0A290MPZ3</accession>
<feature type="domain" description="Recombinase" evidence="2">
    <location>
        <begin position="152"/>
        <end position="286"/>
    </location>
</feature>
<dbReference type="InterPro" id="IPR006119">
    <property type="entry name" value="Resolv_N"/>
</dbReference>
<dbReference type="InterPro" id="IPR038109">
    <property type="entry name" value="DNA_bind_recomb_sf"/>
</dbReference>
<dbReference type="InterPro" id="IPR036162">
    <property type="entry name" value="Resolvase-like_N_sf"/>
</dbReference>
<dbReference type="SMART" id="SM00857">
    <property type="entry name" value="Resolvase"/>
    <property type="match status" value="1"/>
</dbReference>
<dbReference type="GO" id="GO:0000150">
    <property type="term" value="F:DNA strand exchange activity"/>
    <property type="evidence" value="ECO:0007669"/>
    <property type="project" value="InterPro"/>
</dbReference>
<evidence type="ECO:0000256" key="1">
    <source>
        <dbReference type="SAM" id="Coils"/>
    </source>
</evidence>
<dbReference type="Pfam" id="PF13408">
    <property type="entry name" value="Zn_ribbon_recom"/>
    <property type="match status" value="1"/>
</dbReference>
<organism evidence="3 4">
    <name type="scientific">Caulobacter vibrioides</name>
    <name type="common">Caulobacter crescentus</name>
    <dbReference type="NCBI Taxonomy" id="155892"/>
    <lineage>
        <taxon>Bacteria</taxon>
        <taxon>Pseudomonadati</taxon>
        <taxon>Pseudomonadota</taxon>
        <taxon>Alphaproteobacteria</taxon>
        <taxon>Caulobacterales</taxon>
        <taxon>Caulobacteraceae</taxon>
        <taxon>Caulobacter</taxon>
    </lineage>
</organism>
<dbReference type="InterPro" id="IPR025827">
    <property type="entry name" value="Zn_ribbon_recom_dom"/>
</dbReference>
<dbReference type="Gene3D" id="3.40.50.1390">
    <property type="entry name" value="Resolvase, N-terminal catalytic domain"/>
    <property type="match status" value="1"/>
</dbReference>
<reference evidence="4" key="1">
    <citation type="submission" date="2017-09" db="EMBL/GenBank/DDBJ databases">
        <title>Genome evolution observed in wild isolates of Caulobacter crescentus.</title>
        <authorList>
            <person name="Ely B."/>
            <person name="Wilson K."/>
            <person name="Scott D."/>
        </authorList>
    </citation>
    <scope>NUCLEOTIDE SEQUENCE [LARGE SCALE GENOMIC DNA]</scope>
    <source>
        <strain evidence="4">CB13b1a</strain>
    </source>
</reference>
<evidence type="ECO:0000259" key="2">
    <source>
        <dbReference type="PROSITE" id="PS51737"/>
    </source>
</evidence>
<evidence type="ECO:0000313" key="3">
    <source>
        <dbReference type="EMBL" id="ATC34128.1"/>
    </source>
</evidence>
<keyword evidence="1" id="KW-0175">Coiled coil</keyword>
<evidence type="ECO:0000313" key="4">
    <source>
        <dbReference type="Proteomes" id="UP000217311"/>
    </source>
</evidence>
<dbReference type="InterPro" id="IPR011109">
    <property type="entry name" value="DNA_bind_recombinase_dom"/>
</dbReference>
<name>A0A290MPZ3_CAUVI</name>
<dbReference type="Pfam" id="PF00239">
    <property type="entry name" value="Resolvase"/>
    <property type="match status" value="1"/>
</dbReference>
<protein>
    <submittedName>
        <fullName evidence="3">Resolvase</fullName>
    </submittedName>
</protein>
<feature type="coiled-coil region" evidence="1">
    <location>
        <begin position="385"/>
        <end position="439"/>
    </location>
</feature>
<gene>
    <name evidence="3" type="ORF">CA606_18310</name>
</gene>
<dbReference type="SUPFAM" id="SSF53041">
    <property type="entry name" value="Resolvase-like"/>
    <property type="match status" value="1"/>
</dbReference>
<dbReference type="RefSeq" id="WP_096053478.1">
    <property type="nucleotide sequence ID" value="NZ_CP023315.3"/>
</dbReference>
<dbReference type="AlphaFoldDB" id="A0A290MPZ3"/>
<dbReference type="CDD" id="cd00338">
    <property type="entry name" value="Ser_Recombinase"/>
    <property type="match status" value="1"/>
</dbReference>
<dbReference type="PANTHER" id="PTHR30461:SF23">
    <property type="entry name" value="DNA RECOMBINASE-RELATED"/>
    <property type="match status" value="1"/>
</dbReference>
<dbReference type="InterPro" id="IPR050639">
    <property type="entry name" value="SSR_resolvase"/>
</dbReference>
<dbReference type="Proteomes" id="UP000217311">
    <property type="component" value="Chromosome"/>
</dbReference>
<dbReference type="PROSITE" id="PS51737">
    <property type="entry name" value="RECOMBINASE_DNA_BIND"/>
    <property type="match status" value="1"/>
</dbReference>
<dbReference type="GO" id="GO:0003677">
    <property type="term" value="F:DNA binding"/>
    <property type="evidence" value="ECO:0007669"/>
    <property type="project" value="InterPro"/>
</dbReference>
<dbReference type="Pfam" id="PF07508">
    <property type="entry name" value="Recombinase"/>
    <property type="match status" value="1"/>
</dbReference>
<proteinExistence type="predicted"/>
<sequence>MTMRVAIYARYSDDKQNPGSIADQLALCRRHARARGWTIINEYTDAAISADLLVTRPGAQALLRAAETGAFDLILVEHQDRLFRNLAENATAFKRLTYFGVGIATLAKDRLQLMDIAIEGLMSELYLQNLSDKTKRGMHSNGEKGLSMGGRVYGYRSTPGGEMTIVEDEAAIVRTAFGLYNEGWSCRDIADHFNKGDTPGPTGGLWNASAFSGSRQRGNGILRCELYVGVKVWNRFDKSKDPDTGKRVQTIKPEGEWKRTPVPQLRIIDDATWSTAQERLAITSETKPSTLANQAKPGVFTGLLKCGACGENYIVAGRARLQCSTIRNKGRHACANGRTVGRAAVEDRILTGLKDRLLSPEAAAIYVRAYHERWKANAGDRRARRAPLERRLAETQRRIDRALNAILDGYASADLKTRLQSLEDERDALKHELASIGDDDPITLHPGLADVYAQRISDLQERLAAYTKGKPSPKDRQAIAAARALVDRIEIMPTSHARGAHVEITLFGDLARFLRPDLNEAQCMSLLVAGAVCKSEPTSVLGLVRVAV</sequence>
<dbReference type="EMBL" id="CP023315">
    <property type="protein sequence ID" value="ATC34128.1"/>
    <property type="molecule type" value="Genomic_DNA"/>
</dbReference>
<dbReference type="PANTHER" id="PTHR30461">
    <property type="entry name" value="DNA-INVERTASE FROM LAMBDOID PROPHAGE"/>
    <property type="match status" value="1"/>
</dbReference>